<gene>
    <name evidence="1" type="ORF">J5N97_017094</name>
</gene>
<evidence type="ECO:0000313" key="1">
    <source>
        <dbReference type="EMBL" id="KAJ0975129.1"/>
    </source>
</evidence>
<name>A0A9D5CLN5_9LILI</name>
<dbReference type="AlphaFoldDB" id="A0A9D5CLN5"/>
<reference evidence="1" key="1">
    <citation type="submission" date="2021-03" db="EMBL/GenBank/DDBJ databases">
        <authorList>
            <person name="Li Z."/>
            <person name="Yang C."/>
        </authorList>
    </citation>
    <scope>NUCLEOTIDE SEQUENCE</scope>
    <source>
        <strain evidence="1">Dzin_1.0</strain>
        <tissue evidence="1">Leaf</tissue>
    </source>
</reference>
<proteinExistence type="predicted"/>
<keyword evidence="2" id="KW-1185">Reference proteome</keyword>
<organism evidence="1 2">
    <name type="scientific">Dioscorea zingiberensis</name>
    <dbReference type="NCBI Taxonomy" id="325984"/>
    <lineage>
        <taxon>Eukaryota</taxon>
        <taxon>Viridiplantae</taxon>
        <taxon>Streptophyta</taxon>
        <taxon>Embryophyta</taxon>
        <taxon>Tracheophyta</taxon>
        <taxon>Spermatophyta</taxon>
        <taxon>Magnoliopsida</taxon>
        <taxon>Liliopsida</taxon>
        <taxon>Dioscoreales</taxon>
        <taxon>Dioscoreaceae</taxon>
        <taxon>Dioscorea</taxon>
    </lineage>
</organism>
<protein>
    <submittedName>
        <fullName evidence="1">Uncharacterized protein</fullName>
    </submittedName>
</protein>
<dbReference type="Proteomes" id="UP001085076">
    <property type="component" value="Miscellaneous, Linkage group lg04"/>
</dbReference>
<accession>A0A9D5CLN5</accession>
<comment type="caution">
    <text evidence="1">The sequence shown here is derived from an EMBL/GenBank/DDBJ whole genome shotgun (WGS) entry which is preliminary data.</text>
</comment>
<sequence>MQQWIAQGRSRGRLRRRKTRTSSVVVLLRSPMCTKSPAGLSILAMEFLSQRNIGRLRTITHHKAPSAFAGRYMFVVHGVKAAQATKRVRLCGVQEMRISQDSKTLEVVE</sequence>
<reference evidence="1" key="2">
    <citation type="journal article" date="2022" name="Hortic Res">
        <title>The genome of Dioscorea zingiberensis sheds light on the biosynthesis, origin and evolution of the medicinally important diosgenin saponins.</title>
        <authorList>
            <person name="Li Y."/>
            <person name="Tan C."/>
            <person name="Li Z."/>
            <person name="Guo J."/>
            <person name="Li S."/>
            <person name="Chen X."/>
            <person name="Wang C."/>
            <person name="Dai X."/>
            <person name="Yang H."/>
            <person name="Song W."/>
            <person name="Hou L."/>
            <person name="Xu J."/>
            <person name="Tong Z."/>
            <person name="Xu A."/>
            <person name="Yuan X."/>
            <person name="Wang W."/>
            <person name="Yang Q."/>
            <person name="Chen L."/>
            <person name="Sun Z."/>
            <person name="Wang K."/>
            <person name="Pan B."/>
            <person name="Chen J."/>
            <person name="Bao Y."/>
            <person name="Liu F."/>
            <person name="Qi X."/>
            <person name="Gang D.R."/>
            <person name="Wen J."/>
            <person name="Li J."/>
        </authorList>
    </citation>
    <scope>NUCLEOTIDE SEQUENCE</scope>
    <source>
        <strain evidence="1">Dzin_1.0</strain>
    </source>
</reference>
<evidence type="ECO:0000313" key="2">
    <source>
        <dbReference type="Proteomes" id="UP001085076"/>
    </source>
</evidence>
<dbReference type="EMBL" id="JAGGNH010000004">
    <property type="protein sequence ID" value="KAJ0975129.1"/>
    <property type="molecule type" value="Genomic_DNA"/>
</dbReference>